<evidence type="ECO:0000256" key="1">
    <source>
        <dbReference type="SAM" id="Phobius"/>
    </source>
</evidence>
<keyword evidence="1" id="KW-1133">Transmembrane helix</keyword>
<organism evidence="3 4">
    <name type="scientific">Carnobacterium maltaromaticum</name>
    <name type="common">Carnobacterium piscicola</name>
    <dbReference type="NCBI Taxonomy" id="2751"/>
    <lineage>
        <taxon>Bacteria</taxon>
        <taxon>Bacillati</taxon>
        <taxon>Bacillota</taxon>
        <taxon>Bacilli</taxon>
        <taxon>Lactobacillales</taxon>
        <taxon>Carnobacteriaceae</taxon>
        <taxon>Carnobacterium</taxon>
    </lineage>
</organism>
<feature type="transmembrane region" description="Helical" evidence="1">
    <location>
        <begin position="53"/>
        <end position="82"/>
    </location>
</feature>
<dbReference type="InterPro" id="IPR003848">
    <property type="entry name" value="DUF218"/>
</dbReference>
<dbReference type="EMBL" id="JAVBVO010000003">
    <property type="protein sequence ID" value="MDZ5758899.1"/>
    <property type="molecule type" value="Genomic_DNA"/>
</dbReference>
<protein>
    <submittedName>
        <fullName evidence="3">YdcF family protein</fullName>
    </submittedName>
</protein>
<name>A0AAW9JWC0_CARML</name>
<dbReference type="GO" id="GO:0043164">
    <property type="term" value="P:Gram-negative-bacterium-type cell wall biogenesis"/>
    <property type="evidence" value="ECO:0007669"/>
    <property type="project" value="TreeGrafter"/>
</dbReference>
<feature type="transmembrane region" description="Helical" evidence="1">
    <location>
        <begin position="322"/>
        <end position="343"/>
    </location>
</feature>
<gene>
    <name evidence="3" type="ORF">RAK27_09555</name>
</gene>
<keyword evidence="1" id="KW-0812">Transmembrane</keyword>
<dbReference type="InterPro" id="IPR014729">
    <property type="entry name" value="Rossmann-like_a/b/a_fold"/>
</dbReference>
<dbReference type="RefSeq" id="WP_322808950.1">
    <property type="nucleotide sequence ID" value="NZ_JAVBVO010000003.1"/>
</dbReference>
<dbReference type="Proteomes" id="UP001290462">
    <property type="component" value="Unassembled WGS sequence"/>
</dbReference>
<dbReference type="GO" id="GO:0000270">
    <property type="term" value="P:peptidoglycan metabolic process"/>
    <property type="evidence" value="ECO:0007669"/>
    <property type="project" value="TreeGrafter"/>
</dbReference>
<dbReference type="PANTHER" id="PTHR30336:SF18">
    <property type="entry name" value="MEMBRANE PROTEIN"/>
    <property type="match status" value="1"/>
</dbReference>
<evidence type="ECO:0000313" key="4">
    <source>
        <dbReference type="Proteomes" id="UP001290462"/>
    </source>
</evidence>
<dbReference type="Pfam" id="PF02698">
    <property type="entry name" value="DUF218"/>
    <property type="match status" value="1"/>
</dbReference>
<evidence type="ECO:0000259" key="2">
    <source>
        <dbReference type="Pfam" id="PF02698"/>
    </source>
</evidence>
<dbReference type="CDD" id="cd06259">
    <property type="entry name" value="YdcF-like"/>
    <property type="match status" value="1"/>
</dbReference>
<dbReference type="GO" id="GO:0005886">
    <property type="term" value="C:plasma membrane"/>
    <property type="evidence" value="ECO:0007669"/>
    <property type="project" value="TreeGrafter"/>
</dbReference>
<dbReference type="Gene3D" id="3.40.50.620">
    <property type="entry name" value="HUPs"/>
    <property type="match status" value="1"/>
</dbReference>
<feature type="domain" description="DUF218" evidence="2">
    <location>
        <begin position="165"/>
        <end position="313"/>
    </location>
</feature>
<accession>A0AAW9JWC0</accession>
<dbReference type="AlphaFoldDB" id="A0AAW9JWC0"/>
<dbReference type="PANTHER" id="PTHR30336">
    <property type="entry name" value="INNER MEMBRANE PROTEIN, PROBABLE PERMEASE"/>
    <property type="match status" value="1"/>
</dbReference>
<comment type="caution">
    <text evidence="3">The sequence shown here is derived from an EMBL/GenBank/DDBJ whole genome shotgun (WGS) entry which is preliminary data.</text>
</comment>
<feature type="transmembrane region" description="Helical" evidence="1">
    <location>
        <begin position="122"/>
        <end position="154"/>
    </location>
</feature>
<reference evidence="3" key="1">
    <citation type="submission" date="2023-08" db="EMBL/GenBank/DDBJ databases">
        <title>Genomic characterization of piscicolin 126 produced by Carnobacterium maltaromaticum CM22 strain isolated from salmon (Salmo salar).</title>
        <authorList>
            <person name="Gonzalez-Gragera E."/>
            <person name="Garcia-Lopez J.D."/>
            <person name="Teso-Perez C."/>
            <person name="Gimenez-Hernandez I."/>
            <person name="Peralta-Sanchez J.M."/>
            <person name="Valdivia E."/>
            <person name="Montalban-Lopez M."/>
            <person name="Martin-Platero A.M."/>
            <person name="Banos A."/>
            <person name="Martinez-Bueno M."/>
        </authorList>
    </citation>
    <scope>NUCLEOTIDE SEQUENCE</scope>
    <source>
        <strain evidence="3">CM22</strain>
    </source>
</reference>
<feature type="transmembrane region" description="Helical" evidence="1">
    <location>
        <begin position="6"/>
        <end position="21"/>
    </location>
</feature>
<dbReference type="InterPro" id="IPR051599">
    <property type="entry name" value="Cell_Envelope_Assoc"/>
</dbReference>
<feature type="transmembrane region" description="Helical" evidence="1">
    <location>
        <begin position="94"/>
        <end position="116"/>
    </location>
</feature>
<proteinExistence type="predicted"/>
<sequence>MVLYYLTLFFFIIFAVSYIQDRRKIINGFLLNLFLFSGCMLLAFQAYETQNPILMTIFIILVAIFSFFALFGAVLLMGFSFWNARTVIKKEGRNFSNLLTLFLGFGILFMIILSFFDLNALFPSYVVAIISFIYLVIFYFFFIFVNFLVASLVYQLYRPRLNKHFVIVLGSGLIDGHIVPPLLANRIKKALAFYDRQAAKTSPPKIIFSGGRGDDEKLAESVAMRNYAIEHGLPADDALIEDRSVNTLQNMLYSKEIMDTRMKGQKYKVIFSTNNFHLFRAGIYAKKAGLNAQGIGAKTAFYFWPNAMIREFIAIIVMHKKFHLLLIGSMALVGILLQLAFWYSNTH</sequence>
<keyword evidence="1" id="KW-0472">Membrane</keyword>
<feature type="transmembrane region" description="Helical" evidence="1">
    <location>
        <begin position="28"/>
        <end position="47"/>
    </location>
</feature>
<dbReference type="FunFam" id="3.40.50.620:FF:000150">
    <property type="entry name" value="Integral membrane protein"/>
    <property type="match status" value="1"/>
</dbReference>
<evidence type="ECO:0000313" key="3">
    <source>
        <dbReference type="EMBL" id="MDZ5758899.1"/>
    </source>
</evidence>